<sequence length="196" mass="22028">MCADISRSSRFRPGYSRYVYNHRVAQNVPSPSPSDPTIKRKKYRSECERKVRTVYRGGGGGGGHSDHVDDLCGRVRRNLYVKRSTVSETAQNGSGDLEYYVGDDFVLEEPFSDSGDDTFVPKGTHLSLPLPRRRIRTLSGMIPPIGYSPTWGGPTMCLQCLEFFDVSKATESYVAHLLQKHKIVISDIKLIVDLKR</sequence>
<dbReference type="OrthoDB" id="5940620at2759"/>
<organism evidence="3">
    <name type="scientific">Soboliphyme baturini</name>
    <dbReference type="NCBI Taxonomy" id="241478"/>
    <lineage>
        <taxon>Eukaryota</taxon>
        <taxon>Metazoa</taxon>
        <taxon>Ecdysozoa</taxon>
        <taxon>Nematoda</taxon>
        <taxon>Enoplea</taxon>
        <taxon>Dorylaimia</taxon>
        <taxon>Dioctophymatida</taxon>
        <taxon>Dioctophymatoidea</taxon>
        <taxon>Soboliphymatidae</taxon>
        <taxon>Soboliphyme</taxon>
    </lineage>
</organism>
<accession>A0A183J4U2</accession>
<dbReference type="Proteomes" id="UP000270296">
    <property type="component" value="Unassembled WGS sequence"/>
</dbReference>
<protein>
    <submittedName>
        <fullName evidence="3">Zf-C2H2_2 domain-containing protein</fullName>
    </submittedName>
</protein>
<proteinExistence type="predicted"/>
<dbReference type="AlphaFoldDB" id="A0A183J4U2"/>
<reference evidence="3" key="1">
    <citation type="submission" date="2016-06" db="UniProtKB">
        <authorList>
            <consortium name="WormBaseParasite"/>
        </authorList>
    </citation>
    <scope>IDENTIFICATION</scope>
</reference>
<dbReference type="WBParaSite" id="SBAD_0001126601-mRNA-1">
    <property type="protein sequence ID" value="SBAD_0001126601-mRNA-1"/>
    <property type="gene ID" value="SBAD_0001126601"/>
</dbReference>
<dbReference type="EMBL" id="UZAM01014736">
    <property type="protein sequence ID" value="VDP35396.1"/>
    <property type="molecule type" value="Genomic_DNA"/>
</dbReference>
<evidence type="ECO:0000313" key="2">
    <source>
        <dbReference type="Proteomes" id="UP000270296"/>
    </source>
</evidence>
<gene>
    <name evidence="1" type="ORF">SBAD_LOCUS10890</name>
</gene>
<evidence type="ECO:0000313" key="1">
    <source>
        <dbReference type="EMBL" id="VDP35396.1"/>
    </source>
</evidence>
<evidence type="ECO:0000313" key="3">
    <source>
        <dbReference type="WBParaSite" id="SBAD_0001126601-mRNA-1"/>
    </source>
</evidence>
<name>A0A183J4U2_9BILA</name>
<reference evidence="1 2" key="2">
    <citation type="submission" date="2018-11" db="EMBL/GenBank/DDBJ databases">
        <authorList>
            <consortium name="Pathogen Informatics"/>
        </authorList>
    </citation>
    <scope>NUCLEOTIDE SEQUENCE [LARGE SCALE GENOMIC DNA]</scope>
</reference>
<keyword evidence="2" id="KW-1185">Reference proteome</keyword>